<evidence type="ECO:0000256" key="2">
    <source>
        <dbReference type="ARBA" id="ARBA00023180"/>
    </source>
</evidence>
<reference evidence="4" key="1">
    <citation type="submission" date="2022-12" db="EMBL/GenBank/DDBJ databases">
        <title>Chromosome-level genome assembly of the bean flower thrips Megalurothrips usitatus.</title>
        <authorList>
            <person name="Ma L."/>
            <person name="Liu Q."/>
            <person name="Li H."/>
            <person name="Cai W."/>
        </authorList>
    </citation>
    <scope>NUCLEOTIDE SEQUENCE</scope>
    <source>
        <strain evidence="4">Cailab_2022a</strain>
    </source>
</reference>
<keyword evidence="2" id="KW-0325">Glycoprotein</keyword>
<name>A0AAV7X5U5_9NEOP</name>
<feature type="signal peptide" evidence="3">
    <location>
        <begin position="1"/>
        <end position="26"/>
    </location>
</feature>
<keyword evidence="5" id="KW-1185">Reference proteome</keyword>
<dbReference type="Pfam" id="PF17064">
    <property type="entry name" value="QVR"/>
    <property type="match status" value="1"/>
</dbReference>
<accession>A0AAV7X5U5</accession>
<dbReference type="GO" id="GO:0030431">
    <property type="term" value="P:sleep"/>
    <property type="evidence" value="ECO:0007669"/>
    <property type="project" value="InterPro"/>
</dbReference>
<dbReference type="Proteomes" id="UP001075354">
    <property type="component" value="Chromosome 13"/>
</dbReference>
<dbReference type="PANTHER" id="PTHR38332">
    <property type="entry name" value="PROTEIN CBG11604"/>
    <property type="match status" value="1"/>
</dbReference>
<dbReference type="InterPro" id="IPR031424">
    <property type="entry name" value="QVR-like"/>
</dbReference>
<protein>
    <recommendedName>
        <fullName evidence="6">Protein sleepless</fullName>
    </recommendedName>
</protein>
<organism evidence="4 5">
    <name type="scientific">Megalurothrips usitatus</name>
    <name type="common">bean blossom thrips</name>
    <dbReference type="NCBI Taxonomy" id="439358"/>
    <lineage>
        <taxon>Eukaryota</taxon>
        <taxon>Metazoa</taxon>
        <taxon>Ecdysozoa</taxon>
        <taxon>Arthropoda</taxon>
        <taxon>Hexapoda</taxon>
        <taxon>Insecta</taxon>
        <taxon>Pterygota</taxon>
        <taxon>Neoptera</taxon>
        <taxon>Paraneoptera</taxon>
        <taxon>Thysanoptera</taxon>
        <taxon>Terebrantia</taxon>
        <taxon>Thripoidea</taxon>
        <taxon>Thripidae</taxon>
        <taxon>Megalurothrips</taxon>
    </lineage>
</organism>
<evidence type="ECO:0000313" key="5">
    <source>
        <dbReference type="Proteomes" id="UP001075354"/>
    </source>
</evidence>
<evidence type="ECO:0000256" key="1">
    <source>
        <dbReference type="ARBA" id="ARBA00022729"/>
    </source>
</evidence>
<proteinExistence type="predicted"/>
<keyword evidence="1 3" id="KW-0732">Signal</keyword>
<evidence type="ECO:0008006" key="6">
    <source>
        <dbReference type="Google" id="ProtNLM"/>
    </source>
</evidence>
<dbReference type="EMBL" id="JAPTSV010000013">
    <property type="protein sequence ID" value="KAJ1521021.1"/>
    <property type="molecule type" value="Genomic_DNA"/>
</dbReference>
<evidence type="ECO:0000313" key="4">
    <source>
        <dbReference type="EMBL" id="KAJ1521021.1"/>
    </source>
</evidence>
<evidence type="ECO:0000256" key="3">
    <source>
        <dbReference type="SAM" id="SignalP"/>
    </source>
</evidence>
<sequence>MGRPLPALLSLLSLLAALVAIPAGMGAIDCFKCASVDGANPACEDPFHNNASLKLLESPCMGGRKGRDGVFPATACIKIDGRYTDTGQTIVIRACALDSGTLTTDTELIRMSHCGSFYFENRYIRGCVQSCDDADGCNAAPAAASAPAAAVLLSAAAATLWGRRPC</sequence>
<dbReference type="PANTHER" id="PTHR38332:SF1">
    <property type="entry name" value="RE49668P"/>
    <property type="match status" value="1"/>
</dbReference>
<dbReference type="AlphaFoldDB" id="A0AAV7X5U5"/>
<gene>
    <name evidence="4" type="ORF">ONE63_002733</name>
</gene>
<feature type="chain" id="PRO_5043507657" description="Protein sleepless" evidence="3">
    <location>
        <begin position="27"/>
        <end position="166"/>
    </location>
</feature>
<comment type="caution">
    <text evidence="4">The sequence shown here is derived from an EMBL/GenBank/DDBJ whole genome shotgun (WGS) entry which is preliminary data.</text>
</comment>
<dbReference type="GO" id="GO:0032222">
    <property type="term" value="P:regulation of synaptic transmission, cholinergic"/>
    <property type="evidence" value="ECO:0007669"/>
    <property type="project" value="InterPro"/>
</dbReference>